<protein>
    <submittedName>
        <fullName evidence="1">Uncharacterized protein</fullName>
    </submittedName>
</protein>
<name>U4TRQ7_9LACO</name>
<dbReference type="Proteomes" id="UP000030647">
    <property type="component" value="Unassembled WGS sequence"/>
</dbReference>
<evidence type="ECO:0000313" key="1">
    <source>
        <dbReference type="EMBL" id="ERL66140.1"/>
    </source>
</evidence>
<dbReference type="EMBL" id="KI271583">
    <property type="protein sequence ID" value="ERL66140.1"/>
    <property type="molecule type" value="Genomic_DNA"/>
</dbReference>
<organism evidence="1 2">
    <name type="scientific">Schleiferilactobacillus shenzhenensis LY-73</name>
    <dbReference type="NCBI Taxonomy" id="1231336"/>
    <lineage>
        <taxon>Bacteria</taxon>
        <taxon>Bacillati</taxon>
        <taxon>Bacillota</taxon>
        <taxon>Bacilli</taxon>
        <taxon>Lactobacillales</taxon>
        <taxon>Lactobacillaceae</taxon>
        <taxon>Schleiferilactobacillus</taxon>
    </lineage>
</organism>
<reference evidence="2" key="1">
    <citation type="journal article" date="2013" name="Genome Announc.">
        <title>Whole-Genome Sequencing of Lactobacillus shenzhenensis Strain LY-73T.</title>
        <authorList>
            <person name="Lin Z."/>
            <person name="Liu Z."/>
            <person name="Yang R."/>
            <person name="Zou Y."/>
            <person name="Wan D."/>
            <person name="Chen J."/>
            <person name="Guo M."/>
            <person name="Zhao J."/>
            <person name="Fang C."/>
            <person name="Yang R."/>
            <person name="Liu F."/>
        </authorList>
    </citation>
    <scope>NUCLEOTIDE SEQUENCE [LARGE SCALE GENOMIC DNA]</scope>
    <source>
        <strain evidence="2">LY-73</strain>
    </source>
</reference>
<evidence type="ECO:0000313" key="2">
    <source>
        <dbReference type="Proteomes" id="UP000030647"/>
    </source>
</evidence>
<gene>
    <name evidence="1" type="ORF">L248_1232</name>
</gene>
<accession>U4TRQ7</accession>
<keyword evidence="2" id="KW-1185">Reference proteome</keyword>
<dbReference type="HOGENOM" id="CLU_2770760_0_0_9"/>
<proteinExistence type="predicted"/>
<sequence length="69" mass="7884">MKHTAITQPTGWGMAVSVLKHRFLVYAELYANRYGRKQNSLVSAESVHAFMVPPARFFFYNGLVEGVHR</sequence>
<dbReference type="AlphaFoldDB" id="U4TRQ7"/>
<dbReference type="STRING" id="1231336.L248_1232"/>